<protein>
    <recommendedName>
        <fullName evidence="1">SprT-like domain-containing protein</fullName>
    </recommendedName>
</protein>
<dbReference type="GO" id="GO:0003697">
    <property type="term" value="F:single-stranded DNA binding"/>
    <property type="evidence" value="ECO:0007669"/>
    <property type="project" value="InterPro"/>
</dbReference>
<reference evidence="2" key="1">
    <citation type="journal article" date="2020" name="Stud. Mycol.">
        <title>101 Dothideomycetes genomes: a test case for predicting lifestyles and emergence of pathogens.</title>
        <authorList>
            <person name="Haridas S."/>
            <person name="Albert R."/>
            <person name="Binder M."/>
            <person name="Bloem J."/>
            <person name="Labutti K."/>
            <person name="Salamov A."/>
            <person name="Andreopoulos B."/>
            <person name="Baker S."/>
            <person name="Barry K."/>
            <person name="Bills G."/>
            <person name="Bluhm B."/>
            <person name="Cannon C."/>
            <person name="Castanera R."/>
            <person name="Culley D."/>
            <person name="Daum C."/>
            <person name="Ezra D."/>
            <person name="Gonzalez J."/>
            <person name="Henrissat B."/>
            <person name="Kuo A."/>
            <person name="Liang C."/>
            <person name="Lipzen A."/>
            <person name="Lutzoni F."/>
            <person name="Magnuson J."/>
            <person name="Mondo S."/>
            <person name="Nolan M."/>
            <person name="Ohm R."/>
            <person name="Pangilinan J."/>
            <person name="Park H.-J."/>
            <person name="Ramirez L."/>
            <person name="Alfaro M."/>
            <person name="Sun H."/>
            <person name="Tritt A."/>
            <person name="Yoshinaga Y."/>
            <person name="Zwiers L.-H."/>
            <person name="Turgeon B."/>
            <person name="Goodwin S."/>
            <person name="Spatafora J."/>
            <person name="Crous P."/>
            <person name="Grigoriev I."/>
        </authorList>
    </citation>
    <scope>NUCLEOTIDE SEQUENCE</scope>
    <source>
        <strain evidence="2">CBS 122368</strain>
    </source>
</reference>
<dbReference type="EMBL" id="ML987193">
    <property type="protein sequence ID" value="KAF2251546.1"/>
    <property type="molecule type" value="Genomic_DNA"/>
</dbReference>
<proteinExistence type="predicted"/>
<accession>A0A6A6IMA3</accession>
<dbReference type="PANTHER" id="PTHR21220:SF0">
    <property type="entry name" value="DNA-DEPENDENT METALLOPROTEASE SPRTN"/>
    <property type="match status" value="1"/>
</dbReference>
<dbReference type="RefSeq" id="XP_033686550.1">
    <property type="nucleotide sequence ID" value="XM_033822758.1"/>
</dbReference>
<dbReference type="AlphaFoldDB" id="A0A6A6IMA3"/>
<dbReference type="InterPro" id="IPR044245">
    <property type="entry name" value="Spartan"/>
</dbReference>
<evidence type="ECO:0000259" key="1">
    <source>
        <dbReference type="Pfam" id="PF10263"/>
    </source>
</evidence>
<gene>
    <name evidence="2" type="ORF">BU26DRAFT_397448</name>
</gene>
<dbReference type="GeneID" id="54576088"/>
<dbReference type="Pfam" id="PF10263">
    <property type="entry name" value="SprT-like"/>
    <property type="match status" value="1"/>
</dbReference>
<dbReference type="Proteomes" id="UP000800094">
    <property type="component" value="Unassembled WGS sequence"/>
</dbReference>
<dbReference type="GO" id="GO:0006974">
    <property type="term" value="P:DNA damage response"/>
    <property type="evidence" value="ECO:0007669"/>
    <property type="project" value="InterPro"/>
</dbReference>
<feature type="non-terminal residue" evidence="2">
    <location>
        <position position="1"/>
    </location>
</feature>
<dbReference type="GO" id="GO:0005634">
    <property type="term" value="C:nucleus"/>
    <property type="evidence" value="ECO:0007669"/>
    <property type="project" value="TreeGrafter"/>
</dbReference>
<dbReference type="OrthoDB" id="5236983at2759"/>
<feature type="domain" description="SprT-like" evidence="1">
    <location>
        <begin position="52"/>
        <end position="161"/>
    </location>
</feature>
<evidence type="ECO:0000313" key="3">
    <source>
        <dbReference type="Proteomes" id="UP000800094"/>
    </source>
</evidence>
<name>A0A6A6IMA3_9PLEO</name>
<dbReference type="InterPro" id="IPR006640">
    <property type="entry name" value="SprT-like_domain"/>
</dbReference>
<feature type="non-terminal residue" evidence="2">
    <location>
        <position position="487"/>
    </location>
</feature>
<dbReference type="GO" id="GO:0031593">
    <property type="term" value="F:polyubiquitin modification-dependent protein binding"/>
    <property type="evidence" value="ECO:0007669"/>
    <property type="project" value="TreeGrafter"/>
</dbReference>
<organism evidence="2 3">
    <name type="scientific">Trematosphaeria pertusa</name>
    <dbReference type="NCBI Taxonomy" id="390896"/>
    <lineage>
        <taxon>Eukaryota</taxon>
        <taxon>Fungi</taxon>
        <taxon>Dikarya</taxon>
        <taxon>Ascomycota</taxon>
        <taxon>Pezizomycotina</taxon>
        <taxon>Dothideomycetes</taxon>
        <taxon>Pleosporomycetidae</taxon>
        <taxon>Pleosporales</taxon>
        <taxon>Massarineae</taxon>
        <taxon>Trematosphaeriaceae</taxon>
        <taxon>Trematosphaeria</taxon>
    </lineage>
</organism>
<dbReference type="PANTHER" id="PTHR21220">
    <property type="entry name" value="DNA-DEPENDENT METALLOPROTEASE SPRTN"/>
    <property type="match status" value="1"/>
</dbReference>
<evidence type="ECO:0000313" key="2">
    <source>
        <dbReference type="EMBL" id="KAF2251546.1"/>
    </source>
</evidence>
<keyword evidence="3" id="KW-1185">Reference proteome</keyword>
<dbReference type="GO" id="GO:0004222">
    <property type="term" value="F:metalloendopeptidase activity"/>
    <property type="evidence" value="ECO:0007669"/>
    <property type="project" value="InterPro"/>
</dbReference>
<sequence>NLGWSIDWAVAFIVDHLGGGKSSDAADTLKNIRIRSAGFEREGHSKEIPYRVFNKLDETLFAGHLKNAVYLDIGSLGSDVSGATHSQGWGLNPNVKRISIILNSDVLQHASSRDIVAVLIHHMIHAYFLVACGPQQEKEVEYGRLTHGLHFGKIMMTIKKLSSAHRKPLTSLDFGHSLNNRRYWYDEYEHPRRRSYHRAPIKEKWYCSHCPSELDGIPDRDIEDWYSGTCKPLFELPESLRGSTVQIYNDRRHLLEEVPRAEAPPSTDSNEFIFGDRSILVPASKIDNFFSIRRAFEKVGSRYMELHEDIDKDTFERFLELLHTGAYGPDPKHIHAMGRKGPPVIKPPSGSEPYLLTDLKIFKMGVVMGFDELKGIALDRMYRHSITHEDPVAILAAVYDGAEPDADLKAWARKFLTRTPTAADGEWAGYGRGGAAEPSNLAKLECDMLGYKMRFYDLLQASTALKYEVGKARRELMAQGLYGVPAM</sequence>